<keyword evidence="3" id="KW-0255">Endonuclease</keyword>
<keyword evidence="3" id="KW-0378">Hydrolase</keyword>
<dbReference type="InterPro" id="IPR036691">
    <property type="entry name" value="Endo/exonu/phosph_ase_sf"/>
</dbReference>
<keyword evidence="1" id="KW-1133">Transmembrane helix</keyword>
<name>A0ABW8UNS3_9RHOB</name>
<proteinExistence type="predicted"/>
<dbReference type="EMBL" id="JBHDIY010000002">
    <property type="protein sequence ID" value="MFL4468602.1"/>
    <property type="molecule type" value="Genomic_DNA"/>
</dbReference>
<dbReference type="Gene3D" id="3.60.10.10">
    <property type="entry name" value="Endonuclease/exonuclease/phosphatase"/>
    <property type="match status" value="1"/>
</dbReference>
<keyword evidence="4" id="KW-1185">Reference proteome</keyword>
<comment type="caution">
    <text evidence="3">The sequence shown here is derived from an EMBL/GenBank/DDBJ whole genome shotgun (WGS) entry which is preliminary data.</text>
</comment>
<feature type="transmembrane region" description="Helical" evidence="1">
    <location>
        <begin position="36"/>
        <end position="55"/>
    </location>
</feature>
<dbReference type="Pfam" id="PF03372">
    <property type="entry name" value="Exo_endo_phos"/>
    <property type="match status" value="1"/>
</dbReference>
<keyword evidence="1" id="KW-0812">Transmembrane</keyword>
<keyword evidence="3" id="KW-0540">Nuclease</keyword>
<dbReference type="InterPro" id="IPR005135">
    <property type="entry name" value="Endo/exonuclease/phosphatase"/>
</dbReference>
<dbReference type="SUPFAM" id="SSF56219">
    <property type="entry name" value="DNase I-like"/>
    <property type="match status" value="1"/>
</dbReference>
<evidence type="ECO:0000313" key="4">
    <source>
        <dbReference type="Proteomes" id="UP001627408"/>
    </source>
</evidence>
<sequence length="326" mass="36630">MLNWVFWSAAIVAVVTTLLPLTNSVVWWIRMWDFPLVHITCFALLTLLACLPFAISQKPLLATVLVAVIVYQGVQIFPYTPLAQTEIDIAQAPSPAVEVSLLSVNVLMENTRHDELIAILEREDPDVLLLMETDERWDSALSGHLGRYPTVKSHIADDHYGLIFATRLPTSRVELLWPVADDTPAVRALLTSPNGTDFNFIGLHPRPPVPGNTTAVRDKQIKDAALMTQSSERPTIVMGDFNDVAWSWTTERFKDYGNLLEPRVGRGMISSFHADYPLLRFPIDQMFMTQDVGLVSFRRLERFGSDHFPMAATVFLPQQEQADNGD</sequence>
<dbReference type="RefSeq" id="WP_407590344.1">
    <property type="nucleotide sequence ID" value="NZ_JBHDIY010000002.1"/>
</dbReference>
<feature type="transmembrane region" description="Helical" evidence="1">
    <location>
        <begin position="6"/>
        <end position="29"/>
    </location>
</feature>
<protein>
    <submittedName>
        <fullName evidence="3">Endonuclease/exonuclease/phosphatase family protein</fullName>
    </submittedName>
</protein>
<dbReference type="GO" id="GO:0004519">
    <property type="term" value="F:endonuclease activity"/>
    <property type="evidence" value="ECO:0007669"/>
    <property type="project" value="UniProtKB-KW"/>
</dbReference>
<gene>
    <name evidence="3" type="ORF">ACERZ8_01450</name>
</gene>
<evidence type="ECO:0000256" key="1">
    <source>
        <dbReference type="SAM" id="Phobius"/>
    </source>
</evidence>
<reference evidence="3 4" key="1">
    <citation type="submission" date="2024-08" db="EMBL/GenBank/DDBJ databases">
        <title>Tateyamaria sp. nov., isolated from marine algae.</title>
        <authorList>
            <person name="Choi B.J."/>
            <person name="Kim J.M."/>
            <person name="Lee J.K."/>
            <person name="Choi D.G."/>
            <person name="Bayburt H."/>
            <person name="Baek J.H."/>
            <person name="Han D.M."/>
            <person name="Jeon C.O."/>
        </authorList>
    </citation>
    <scope>NUCLEOTIDE SEQUENCE [LARGE SCALE GENOMIC DNA]</scope>
    <source>
        <strain evidence="3 4">KMU-156</strain>
    </source>
</reference>
<keyword evidence="1" id="KW-0472">Membrane</keyword>
<feature type="domain" description="Endonuclease/exonuclease/phosphatase" evidence="2">
    <location>
        <begin position="102"/>
        <end position="307"/>
    </location>
</feature>
<organism evidence="3 4">
    <name type="scientific">Tateyamaria armeniaca</name>
    <dbReference type="NCBI Taxonomy" id="2518930"/>
    <lineage>
        <taxon>Bacteria</taxon>
        <taxon>Pseudomonadati</taxon>
        <taxon>Pseudomonadota</taxon>
        <taxon>Alphaproteobacteria</taxon>
        <taxon>Rhodobacterales</taxon>
        <taxon>Roseobacteraceae</taxon>
        <taxon>Tateyamaria</taxon>
    </lineage>
</organism>
<evidence type="ECO:0000313" key="3">
    <source>
        <dbReference type="EMBL" id="MFL4468602.1"/>
    </source>
</evidence>
<accession>A0ABW8UNS3</accession>
<dbReference type="Proteomes" id="UP001627408">
    <property type="component" value="Unassembled WGS sequence"/>
</dbReference>
<evidence type="ECO:0000259" key="2">
    <source>
        <dbReference type="Pfam" id="PF03372"/>
    </source>
</evidence>